<dbReference type="KEGG" id="str:Sterm_0533"/>
<sequence length="118" mass="13373">MNNNDYYDIDIRIRIKIDNIVTYGSGISELLQKIDQLGSINKAAQNIGMNYKKALNIIKRAEAKLGKKLIEKSIGGTKGGGSELTQFGKFFVYQFNAVEEDVKKYALELIKKSFKEFE</sequence>
<dbReference type="Gene3D" id="1.10.10.10">
    <property type="entry name" value="Winged helix-like DNA-binding domain superfamily/Winged helix DNA-binding domain"/>
    <property type="match status" value="1"/>
</dbReference>
<organism evidence="2 3">
    <name type="scientific">Sebaldella termitidis (strain ATCC 33386 / NCTC 11300)</name>
    <dbReference type="NCBI Taxonomy" id="526218"/>
    <lineage>
        <taxon>Bacteria</taxon>
        <taxon>Fusobacteriati</taxon>
        <taxon>Fusobacteriota</taxon>
        <taxon>Fusobacteriia</taxon>
        <taxon>Fusobacteriales</taxon>
        <taxon>Leptotrichiaceae</taxon>
        <taxon>Sebaldella</taxon>
    </lineage>
</organism>
<feature type="domain" description="HTH lysR-type" evidence="1">
    <location>
        <begin position="30"/>
        <end position="88"/>
    </location>
</feature>
<dbReference type="InterPro" id="IPR036388">
    <property type="entry name" value="WH-like_DNA-bd_sf"/>
</dbReference>
<dbReference type="AlphaFoldDB" id="D1AN31"/>
<dbReference type="GO" id="GO:0003700">
    <property type="term" value="F:DNA-binding transcription factor activity"/>
    <property type="evidence" value="ECO:0007669"/>
    <property type="project" value="InterPro"/>
</dbReference>
<dbReference type="STRING" id="526218.Sterm_0533"/>
<dbReference type="Proteomes" id="UP000000845">
    <property type="component" value="Chromosome"/>
</dbReference>
<gene>
    <name evidence="2" type="ordered locus">Sterm_0533</name>
</gene>
<proteinExistence type="predicted"/>
<dbReference type="PANTHER" id="PTHR30432">
    <property type="entry name" value="TRANSCRIPTIONAL REGULATOR MODE"/>
    <property type="match status" value="1"/>
</dbReference>
<evidence type="ECO:0000313" key="2">
    <source>
        <dbReference type="EMBL" id="ACZ07407.1"/>
    </source>
</evidence>
<dbReference type="eggNOG" id="COG2005">
    <property type="taxonomic scope" value="Bacteria"/>
</dbReference>
<reference evidence="2 3" key="2">
    <citation type="journal article" date="2010" name="Stand. Genomic Sci.">
        <title>Complete genome sequence of Sebaldella termitidis type strain (NCTC 11300).</title>
        <authorList>
            <person name="Harmon-Smith M."/>
            <person name="Celia L."/>
            <person name="Chertkov O."/>
            <person name="Lapidus A."/>
            <person name="Copeland A."/>
            <person name="Glavina Del Rio T."/>
            <person name="Nolan M."/>
            <person name="Lucas S."/>
            <person name="Tice H."/>
            <person name="Cheng J.F."/>
            <person name="Han C."/>
            <person name="Detter J.C."/>
            <person name="Bruce D."/>
            <person name="Goodwin L."/>
            <person name="Pitluck S."/>
            <person name="Pati A."/>
            <person name="Liolios K."/>
            <person name="Ivanova N."/>
            <person name="Mavromatis K."/>
            <person name="Mikhailova N."/>
            <person name="Chen A."/>
            <person name="Palaniappan K."/>
            <person name="Land M."/>
            <person name="Hauser L."/>
            <person name="Chang Y.J."/>
            <person name="Jeffries C.D."/>
            <person name="Brettin T."/>
            <person name="Goker M."/>
            <person name="Beck B."/>
            <person name="Bristow J."/>
            <person name="Eisen J.A."/>
            <person name="Markowitz V."/>
            <person name="Hugenholtz P."/>
            <person name="Kyrpides N.C."/>
            <person name="Klenk H.P."/>
            <person name="Chen F."/>
        </authorList>
    </citation>
    <scope>NUCLEOTIDE SEQUENCE [LARGE SCALE GENOMIC DNA]</scope>
    <source>
        <strain evidence="3">ATCC 33386 / NCTC 11300</strain>
    </source>
</reference>
<dbReference type="HOGENOM" id="CLU_125440_3_0_0"/>
<dbReference type="InterPro" id="IPR051815">
    <property type="entry name" value="Molybdate_resp_trans_reg"/>
</dbReference>
<accession>D1AN31</accession>
<name>D1AN31_SEBTE</name>
<protein>
    <submittedName>
        <fullName evidence="2">Transcriptional regulator, ModE family</fullName>
    </submittedName>
</protein>
<reference evidence="3" key="1">
    <citation type="submission" date="2009-09" db="EMBL/GenBank/DDBJ databases">
        <title>The complete chromosome of Sebaldella termitidis ATCC 33386.</title>
        <authorList>
            <consortium name="US DOE Joint Genome Institute (JGI-PGF)"/>
            <person name="Lucas S."/>
            <person name="Copeland A."/>
            <person name="Lapidus A."/>
            <person name="Glavina del Rio T."/>
            <person name="Dalin E."/>
            <person name="Tice H."/>
            <person name="Bruce D."/>
            <person name="Goodwin L."/>
            <person name="Pitluck S."/>
            <person name="Kyrpides N."/>
            <person name="Mavromatis K."/>
            <person name="Ivanova N."/>
            <person name="Mikhailova N."/>
            <person name="Sims D."/>
            <person name="Meincke L."/>
            <person name="Brettin T."/>
            <person name="Detter J.C."/>
            <person name="Han C."/>
            <person name="Larimer F."/>
            <person name="Land M."/>
            <person name="Hauser L."/>
            <person name="Markowitz V."/>
            <person name="Cheng J.F."/>
            <person name="Hugenholtz P."/>
            <person name="Woyke T."/>
            <person name="Wu D."/>
            <person name="Eisen J.A."/>
        </authorList>
    </citation>
    <scope>NUCLEOTIDE SEQUENCE [LARGE SCALE GENOMIC DNA]</scope>
    <source>
        <strain evidence="3">ATCC 33386 / NCTC 11300</strain>
    </source>
</reference>
<dbReference type="EMBL" id="CP001739">
    <property type="protein sequence ID" value="ACZ07407.1"/>
    <property type="molecule type" value="Genomic_DNA"/>
</dbReference>
<dbReference type="Pfam" id="PF00126">
    <property type="entry name" value="HTH_1"/>
    <property type="match status" value="1"/>
</dbReference>
<keyword evidence="3" id="KW-1185">Reference proteome</keyword>
<dbReference type="InterPro" id="IPR036390">
    <property type="entry name" value="WH_DNA-bd_sf"/>
</dbReference>
<dbReference type="SUPFAM" id="SSF46785">
    <property type="entry name" value="Winged helix' DNA-binding domain"/>
    <property type="match status" value="1"/>
</dbReference>
<dbReference type="RefSeq" id="WP_012860005.1">
    <property type="nucleotide sequence ID" value="NC_013517.1"/>
</dbReference>
<dbReference type="InterPro" id="IPR000847">
    <property type="entry name" value="LysR_HTH_N"/>
</dbReference>
<evidence type="ECO:0000313" key="3">
    <source>
        <dbReference type="Proteomes" id="UP000000845"/>
    </source>
</evidence>
<dbReference type="PANTHER" id="PTHR30432:SF1">
    <property type="entry name" value="DNA-BINDING TRANSCRIPTIONAL DUAL REGULATOR MODE"/>
    <property type="match status" value="1"/>
</dbReference>
<evidence type="ECO:0000259" key="1">
    <source>
        <dbReference type="Pfam" id="PF00126"/>
    </source>
</evidence>